<name>F0R5L6_PHOSB</name>
<sequence>MEAEKNQEKTDRNYLCYFGVRYPVREVDGWHVSTKQFESVLRRDSLLLMEAIDILEGFFYFLDEELFHSLSDEEIYRLINRL</sequence>
<evidence type="ECO:0000313" key="2">
    <source>
        <dbReference type="Proteomes" id="UP000007486"/>
    </source>
</evidence>
<gene>
    <name evidence="1" type="ordered locus">Bacsa_1136</name>
</gene>
<evidence type="ECO:0000313" key="1">
    <source>
        <dbReference type="EMBL" id="ADY35723.1"/>
    </source>
</evidence>
<dbReference type="RefSeq" id="WP_013617171.1">
    <property type="nucleotide sequence ID" value="NC_015164.1"/>
</dbReference>
<dbReference type="KEGG" id="bsa:Bacsa_1136"/>
<dbReference type="Proteomes" id="UP000007486">
    <property type="component" value="Chromosome"/>
</dbReference>
<dbReference type="HOGENOM" id="CLU_2551315_0_0_10"/>
<reference evidence="1 2" key="1">
    <citation type="journal article" date="2011" name="Stand. Genomic Sci.">
        <title>Complete genome sequence of Bacteroides salanitronis type strain (BL78).</title>
        <authorList>
            <person name="Gronow S."/>
            <person name="Held B."/>
            <person name="Lucas S."/>
            <person name="Lapidus A."/>
            <person name="Del Rio T.G."/>
            <person name="Nolan M."/>
            <person name="Tice H."/>
            <person name="Deshpande S."/>
            <person name="Cheng J.F."/>
            <person name="Pitluck S."/>
            <person name="Liolios K."/>
            <person name="Pagani I."/>
            <person name="Ivanova N."/>
            <person name="Mavromatis K."/>
            <person name="Pati A."/>
            <person name="Tapia R."/>
            <person name="Han C."/>
            <person name="Goodwin L."/>
            <person name="Chen A."/>
            <person name="Palaniappan K."/>
            <person name="Land M."/>
            <person name="Hauser L."/>
            <person name="Chang Y.J."/>
            <person name="Jeffries C.D."/>
            <person name="Brambilla E.M."/>
            <person name="Rohde M."/>
            <person name="Goker M."/>
            <person name="Detter J.C."/>
            <person name="Woyke T."/>
            <person name="Bristow J."/>
            <person name="Markowitz V."/>
            <person name="Hugenholtz P."/>
            <person name="Kyrpides N.C."/>
            <person name="Klenk H.P."/>
            <person name="Eisen J.A."/>
        </authorList>
    </citation>
    <scope>NUCLEOTIDE SEQUENCE [LARGE SCALE GENOMIC DNA]</scope>
    <source>
        <strain evidence="1 2">DSM 18170</strain>
    </source>
</reference>
<organism evidence="1 2">
    <name type="scientific">Phocaeicola salanitronis (strain DSM 18170 / JCM 13657 / CCUG 60908 / BL78)</name>
    <name type="common">Bacteroides salanitronis</name>
    <dbReference type="NCBI Taxonomy" id="667015"/>
    <lineage>
        <taxon>Bacteria</taxon>
        <taxon>Pseudomonadati</taxon>
        <taxon>Bacteroidota</taxon>
        <taxon>Bacteroidia</taxon>
        <taxon>Bacteroidales</taxon>
        <taxon>Bacteroidaceae</taxon>
        <taxon>Phocaeicola</taxon>
    </lineage>
</organism>
<dbReference type="AlphaFoldDB" id="F0R5L6"/>
<accession>F0R5L6</accession>
<keyword evidence="2" id="KW-1185">Reference proteome</keyword>
<proteinExistence type="predicted"/>
<dbReference type="EMBL" id="CP002530">
    <property type="protein sequence ID" value="ADY35723.1"/>
    <property type="molecule type" value="Genomic_DNA"/>
</dbReference>
<protein>
    <submittedName>
        <fullName evidence="1">Uncharacterized protein</fullName>
    </submittedName>
</protein>
<dbReference type="STRING" id="667015.Bacsa_1136"/>